<evidence type="ECO:0000313" key="3">
    <source>
        <dbReference type="Proteomes" id="UP001596398"/>
    </source>
</evidence>
<dbReference type="RefSeq" id="WP_276234147.1">
    <property type="nucleotide sequence ID" value="NZ_CP119802.1"/>
</dbReference>
<keyword evidence="3" id="KW-1185">Reference proteome</keyword>
<feature type="domain" description="Pyrrolo-quinoline quinone repeat" evidence="1">
    <location>
        <begin position="20"/>
        <end position="132"/>
    </location>
</feature>
<evidence type="ECO:0000259" key="1">
    <source>
        <dbReference type="Pfam" id="PF13360"/>
    </source>
</evidence>
<reference evidence="2 3" key="1">
    <citation type="journal article" date="2019" name="Int. J. Syst. Evol. Microbiol.">
        <title>The Global Catalogue of Microorganisms (GCM) 10K type strain sequencing project: providing services to taxonomists for standard genome sequencing and annotation.</title>
        <authorList>
            <consortium name="The Broad Institute Genomics Platform"/>
            <consortium name="The Broad Institute Genome Sequencing Center for Infectious Disease"/>
            <person name="Wu L."/>
            <person name="Ma J."/>
        </authorList>
    </citation>
    <scope>NUCLEOTIDE SEQUENCE [LARGE SCALE GENOMIC DNA]</scope>
    <source>
        <strain evidence="2 3">DT85</strain>
    </source>
</reference>
<dbReference type="Pfam" id="PF13360">
    <property type="entry name" value="PQQ_2"/>
    <property type="match status" value="1"/>
</dbReference>
<dbReference type="Gene3D" id="2.130.10.10">
    <property type="entry name" value="YVTN repeat-like/Quinoprotein amine dehydrogenase"/>
    <property type="match status" value="1"/>
</dbReference>
<evidence type="ECO:0000313" key="2">
    <source>
        <dbReference type="EMBL" id="MFC7236002.1"/>
    </source>
</evidence>
<dbReference type="EMBL" id="JBHTAP010000001">
    <property type="protein sequence ID" value="MFC7236002.1"/>
    <property type="molecule type" value="Genomic_DNA"/>
</dbReference>
<dbReference type="SUPFAM" id="SSF50998">
    <property type="entry name" value="Quinoprotein alcohol dehydrogenase-like"/>
    <property type="match status" value="1"/>
</dbReference>
<dbReference type="InterPro" id="IPR011047">
    <property type="entry name" value="Quinoprotein_ADH-like_sf"/>
</dbReference>
<dbReference type="AlphaFoldDB" id="A0ABD5ZRR0"/>
<protein>
    <submittedName>
        <fullName evidence="2">PQQ-binding-like beta-propeller repeat protein</fullName>
    </submittedName>
</protein>
<name>A0ABD5ZRR0_9EURY</name>
<dbReference type="GeneID" id="79267704"/>
<dbReference type="InterPro" id="IPR002372">
    <property type="entry name" value="PQQ_rpt_dom"/>
</dbReference>
<proteinExistence type="predicted"/>
<gene>
    <name evidence="2" type="ORF">ACFQJ4_11805</name>
</gene>
<sequence length="149" mass="16498">MSAFFAGASTGCLGLLGPSSERVRWRRGISGRPHLADGTLYAMDRLRLHALSPTDGETRWKTGWDAEAFEADAERDGSLCLSTGLAAEGERVYVAGCDGVRALYRSDGNREWFVETSLRPAQCRRGSDRLIVFRMYMGILRVFESEPTS</sequence>
<comment type="caution">
    <text evidence="2">The sequence shown here is derived from an EMBL/GenBank/DDBJ whole genome shotgun (WGS) entry which is preliminary data.</text>
</comment>
<organism evidence="2 3">
    <name type="scientific">Halosegnis marinus</name>
    <dbReference type="NCBI Taxonomy" id="3034023"/>
    <lineage>
        <taxon>Archaea</taxon>
        <taxon>Methanobacteriati</taxon>
        <taxon>Methanobacteriota</taxon>
        <taxon>Stenosarchaea group</taxon>
        <taxon>Halobacteria</taxon>
        <taxon>Halobacteriales</taxon>
        <taxon>Natronomonadaceae</taxon>
        <taxon>Halosegnis</taxon>
    </lineage>
</organism>
<dbReference type="InterPro" id="IPR015943">
    <property type="entry name" value="WD40/YVTN_repeat-like_dom_sf"/>
</dbReference>
<accession>A0ABD5ZRR0</accession>
<dbReference type="Proteomes" id="UP001596398">
    <property type="component" value="Unassembled WGS sequence"/>
</dbReference>